<gene>
    <name evidence="1" type="ORF">E4O92_18805</name>
</gene>
<dbReference type="InterPro" id="IPR022444">
    <property type="entry name" value="Cofactor-bd_rpt"/>
</dbReference>
<proteinExistence type="predicted"/>
<accession>A0A4Y9SSN1</accession>
<sequence>MFGDVRSVGRLSRFGTRHV</sequence>
<evidence type="ECO:0000313" key="1">
    <source>
        <dbReference type="EMBL" id="TFW29621.1"/>
    </source>
</evidence>
<organism evidence="1 2">
    <name type="scientific">Massilia horti</name>
    <dbReference type="NCBI Taxonomy" id="2562153"/>
    <lineage>
        <taxon>Bacteria</taxon>
        <taxon>Pseudomonadati</taxon>
        <taxon>Pseudomonadota</taxon>
        <taxon>Betaproteobacteria</taxon>
        <taxon>Burkholderiales</taxon>
        <taxon>Oxalobacteraceae</taxon>
        <taxon>Telluria group</taxon>
        <taxon>Massilia</taxon>
    </lineage>
</organism>
<keyword evidence="2" id="KW-1185">Reference proteome</keyword>
<protein>
    <submittedName>
        <fullName evidence="1">Uncharacterized protein</fullName>
    </submittedName>
</protein>
<reference evidence="1 2" key="1">
    <citation type="submission" date="2019-03" db="EMBL/GenBank/DDBJ databases">
        <title>Draft genome of Massilia hortus sp. nov., a novel bacterial species of the Oxalobacteraceae family.</title>
        <authorList>
            <person name="Peta V."/>
            <person name="Raths R."/>
            <person name="Bucking H."/>
        </authorList>
    </citation>
    <scope>NUCLEOTIDE SEQUENCE [LARGE SCALE GENOMIC DNA]</scope>
    <source>
        <strain evidence="1 2">ONC3</strain>
    </source>
</reference>
<dbReference type="EMBL" id="SPUM01000123">
    <property type="protein sequence ID" value="TFW29621.1"/>
    <property type="molecule type" value="Genomic_DNA"/>
</dbReference>
<evidence type="ECO:0000313" key="2">
    <source>
        <dbReference type="Proteomes" id="UP000297258"/>
    </source>
</evidence>
<dbReference type="NCBIfam" id="TIGR03807">
    <property type="entry name" value="RR_fam_repeat"/>
    <property type="match status" value="1"/>
</dbReference>
<dbReference type="Proteomes" id="UP000297258">
    <property type="component" value="Unassembled WGS sequence"/>
</dbReference>
<name>A0A4Y9SSN1_9BURK</name>
<dbReference type="AlphaFoldDB" id="A0A4Y9SSN1"/>
<comment type="caution">
    <text evidence="1">The sequence shown here is derived from an EMBL/GenBank/DDBJ whole genome shotgun (WGS) entry which is preliminary data.</text>
</comment>